<feature type="compositionally biased region" description="Low complexity" evidence="1">
    <location>
        <begin position="109"/>
        <end position="123"/>
    </location>
</feature>
<evidence type="ECO:0000313" key="2">
    <source>
        <dbReference type="EMBL" id="KAL3806338.1"/>
    </source>
</evidence>
<dbReference type="Gene3D" id="3.30.710.10">
    <property type="entry name" value="Potassium Channel Kv1.1, Chain A"/>
    <property type="match status" value="1"/>
</dbReference>
<dbReference type="EMBL" id="JALLPB020000831">
    <property type="protein sequence ID" value="KAL3806338.1"/>
    <property type="molecule type" value="Genomic_DNA"/>
</dbReference>
<protein>
    <submittedName>
        <fullName evidence="2">Uncharacterized protein</fullName>
    </submittedName>
</protein>
<feature type="compositionally biased region" description="Acidic residues" evidence="1">
    <location>
        <begin position="153"/>
        <end position="187"/>
    </location>
</feature>
<comment type="caution">
    <text evidence="2">The sequence shown here is derived from an EMBL/GenBank/DDBJ whole genome shotgun (WGS) entry which is preliminary data.</text>
</comment>
<reference evidence="2 3" key="1">
    <citation type="submission" date="2024-10" db="EMBL/GenBank/DDBJ databases">
        <title>Updated reference genomes for cyclostephanoid diatoms.</title>
        <authorList>
            <person name="Roberts W.R."/>
            <person name="Alverson A.J."/>
        </authorList>
    </citation>
    <scope>NUCLEOTIDE SEQUENCE [LARGE SCALE GENOMIC DNA]</scope>
    <source>
        <strain evidence="2 3">AJA228-03</strain>
    </source>
</reference>
<feature type="region of interest" description="Disordered" evidence="1">
    <location>
        <begin position="829"/>
        <end position="884"/>
    </location>
</feature>
<feature type="region of interest" description="Disordered" evidence="1">
    <location>
        <begin position="109"/>
        <end position="197"/>
    </location>
</feature>
<evidence type="ECO:0000256" key="1">
    <source>
        <dbReference type="SAM" id="MobiDB-lite"/>
    </source>
</evidence>
<name>A0ABD3R1B5_9STRA</name>
<feature type="region of interest" description="Disordered" evidence="1">
    <location>
        <begin position="508"/>
        <end position="582"/>
    </location>
</feature>
<proteinExistence type="predicted"/>
<feature type="compositionally biased region" description="Acidic residues" evidence="1">
    <location>
        <begin position="38"/>
        <end position="64"/>
    </location>
</feature>
<sequence length="884" mass="96314">MNDLNNDEDMARLIQEQMWMAEDDDVDRDIGGGGPGDGNDDDNGGVEDDGTDDDEFNADVDDGGDMERGGGEDDANAGAVRNYVRQILNREDGLQRAAAAAQQVVLANADRAAAPPNNNEAPPDGNRGGMAQRRAGINAAAEPDAPRPPRPPDEDDDDDDDDDDDEGGEGEEDEEDRDVDDDEEEDDGHGGAGGEAAAAAAAVLRRRGALDGGIAGVVRDDSGAMITRTLRCPLVLYLEAAARVDDELDDPDAARARHDEAFRSLSPDNPILKVGTTVYIGLDKNSKLSLVFERYCDFVNASVPPRLRAGDQPRHVVRPADLEFFHVGLLDPNLTVEASALMKNDRIGVYPDRSEDRAARAEAMRQQRESDRKYFEDLRSLLPNPNIDGMAGCDVVLDCKGKVVDGRGYSQNVLATTVRANSVLLSRRCKWLGRMISDAREDGRRRAEMTVPSDRSDRSFENDYDVMRGGDEEEEDATSAAVADGMKSGQSDDEDGIIMAERLSAMQRAGDDDDDNSNNNNNAAGGEGGNAAKVEDYDDDDEDVNTNAKLEGGSGAGKKNLPQKTMADSHHHRTSASSFPNSVWISLDHPPQAVKLLLEYCYTNRVQSLGHEAFRKASTSVGHVDLSSPVPPFRKHEWPDGGAPMVSLHLALAGIALAEEAHLPRLSLMCEVAASQLVDVSNVIDVLSACRVQQQKTGNRLPILRRAAILDCVMANGSGGIDVLYSNPTFKSSLNERRGLVVPSLLDGTVEVMPTNMNTKEIQRKKEKMALDRKKMFELTDSTDKNKRIMERLKWRKQSVIARRMEEAFGPDSHALKQPSKKIWRDNMYHRDPPPLLNDQGARGTKRTRSALSGVGGIGSSGSASSTDRTRHVRSRQRKNNNLA</sequence>
<feature type="region of interest" description="Disordered" evidence="1">
    <location>
        <begin position="1"/>
        <end position="78"/>
    </location>
</feature>
<accession>A0ABD3R1B5</accession>
<organism evidence="2 3">
    <name type="scientific">Cyclostephanos tholiformis</name>
    <dbReference type="NCBI Taxonomy" id="382380"/>
    <lineage>
        <taxon>Eukaryota</taxon>
        <taxon>Sar</taxon>
        <taxon>Stramenopiles</taxon>
        <taxon>Ochrophyta</taxon>
        <taxon>Bacillariophyta</taxon>
        <taxon>Coscinodiscophyceae</taxon>
        <taxon>Thalassiosirophycidae</taxon>
        <taxon>Stephanodiscales</taxon>
        <taxon>Stephanodiscaceae</taxon>
        <taxon>Cyclostephanos</taxon>
    </lineage>
</organism>
<feature type="compositionally biased region" description="Basic residues" evidence="1">
    <location>
        <begin position="871"/>
        <end position="884"/>
    </location>
</feature>
<feature type="region of interest" description="Disordered" evidence="1">
    <location>
        <begin position="442"/>
        <end position="494"/>
    </location>
</feature>
<feature type="compositionally biased region" description="Basic and acidic residues" evidence="1">
    <location>
        <begin position="442"/>
        <end position="470"/>
    </location>
</feature>
<gene>
    <name evidence="2" type="ORF">ACHAXA_001420</name>
</gene>
<dbReference type="Proteomes" id="UP001530377">
    <property type="component" value="Unassembled WGS sequence"/>
</dbReference>
<keyword evidence="3" id="KW-1185">Reference proteome</keyword>
<dbReference type="AlphaFoldDB" id="A0ABD3R1B5"/>
<evidence type="ECO:0000313" key="3">
    <source>
        <dbReference type="Proteomes" id="UP001530377"/>
    </source>
</evidence>
<dbReference type="InterPro" id="IPR011333">
    <property type="entry name" value="SKP1/BTB/POZ_sf"/>
</dbReference>